<sequence>MLKNWLFATFAMTSSALFVSSVHANDETSSAAQPLVEPFSAKYTILRKSKSVGSAVRELSYLPNGLAKYSYHTEIEWLVFSDRRAETSIVAIDQGKVKPTHYTFKREGTGKDKDYEWQYDIGANQATNVKEKRTLEVDFPDNIQDKLSYHLQNRFNLIANAQQQNKQQHFVYPVVGTSGKVKNYVYEYDGEEELMLPYGLVKTVRLKREVADKKRATYAWFAPELNYLMVKLYQMKGGVEQFQAQLSSVTRGE</sequence>
<evidence type="ECO:0000313" key="2">
    <source>
        <dbReference type="EMBL" id="REL26724.1"/>
    </source>
</evidence>
<comment type="caution">
    <text evidence="2">The sequence shown here is derived from an EMBL/GenBank/DDBJ whole genome shotgun (WGS) entry which is preliminary data.</text>
</comment>
<organism evidence="2 3">
    <name type="scientific">Thalassotalea euphylliae</name>
    <dbReference type="NCBI Taxonomy" id="1655234"/>
    <lineage>
        <taxon>Bacteria</taxon>
        <taxon>Pseudomonadati</taxon>
        <taxon>Pseudomonadota</taxon>
        <taxon>Gammaproteobacteria</taxon>
        <taxon>Alteromonadales</taxon>
        <taxon>Colwelliaceae</taxon>
        <taxon>Thalassotalea</taxon>
    </lineage>
</organism>
<dbReference type="Pfam" id="PF11306">
    <property type="entry name" value="DUF3108"/>
    <property type="match status" value="1"/>
</dbReference>
<feature type="chain" id="PRO_5017658367" evidence="1">
    <location>
        <begin position="25"/>
        <end position="253"/>
    </location>
</feature>
<evidence type="ECO:0000256" key="1">
    <source>
        <dbReference type="SAM" id="SignalP"/>
    </source>
</evidence>
<reference evidence="2 3" key="1">
    <citation type="submission" date="2018-08" db="EMBL/GenBank/DDBJ databases">
        <title>Thalassotalea euphylliae genome.</title>
        <authorList>
            <person name="Summers S."/>
            <person name="Rice S.A."/>
            <person name="Freckelton M.L."/>
            <person name="Nedved B.T."/>
            <person name="Hadfield M.G."/>
        </authorList>
    </citation>
    <scope>NUCLEOTIDE SEQUENCE [LARGE SCALE GENOMIC DNA]</scope>
    <source>
        <strain evidence="2 3">H1</strain>
    </source>
</reference>
<feature type="signal peptide" evidence="1">
    <location>
        <begin position="1"/>
        <end position="24"/>
    </location>
</feature>
<evidence type="ECO:0000313" key="3">
    <source>
        <dbReference type="Proteomes" id="UP000256478"/>
    </source>
</evidence>
<dbReference type="OrthoDB" id="6007799at2"/>
<gene>
    <name evidence="2" type="ORF">DXX93_09165</name>
</gene>
<protein>
    <submittedName>
        <fullName evidence="2">DUF3108 domain-containing protein</fullName>
    </submittedName>
</protein>
<dbReference type="RefSeq" id="WP_116007834.1">
    <property type="nucleotide sequence ID" value="NZ_QUOU01000001.1"/>
</dbReference>
<dbReference type="EMBL" id="QUOU01000001">
    <property type="protein sequence ID" value="REL26724.1"/>
    <property type="molecule type" value="Genomic_DNA"/>
</dbReference>
<dbReference type="Proteomes" id="UP000256478">
    <property type="component" value="Unassembled WGS sequence"/>
</dbReference>
<dbReference type="InterPro" id="IPR021457">
    <property type="entry name" value="DUF3108"/>
</dbReference>
<proteinExistence type="predicted"/>
<dbReference type="AlphaFoldDB" id="A0A3E0TQC8"/>
<keyword evidence="1" id="KW-0732">Signal</keyword>
<accession>A0A3E0TQC8</accession>
<name>A0A3E0TQC8_9GAMM</name>